<dbReference type="STRING" id="34103.SAMN05421778_10231"/>
<dbReference type="PANTHER" id="PTHR28283">
    <property type="entry name" value="3',5'-CYCLIC-NUCLEOTIDE PHOSPHODIESTERASE 1"/>
    <property type="match status" value="1"/>
</dbReference>
<dbReference type="EMBL" id="AZRA01000064">
    <property type="protein sequence ID" value="KDB51902.1"/>
    <property type="molecule type" value="Genomic_DNA"/>
</dbReference>
<dbReference type="Pfam" id="PF12706">
    <property type="entry name" value="Lactamase_B_2"/>
    <property type="match status" value="1"/>
</dbReference>
<dbReference type="Gene3D" id="3.60.15.10">
    <property type="entry name" value="Ribonuclease Z/Hydroxyacylglutathione hydrolase-like"/>
    <property type="match status" value="1"/>
</dbReference>
<dbReference type="GO" id="GO:0047555">
    <property type="term" value="F:3',5'-cyclic-GMP phosphodiesterase activity"/>
    <property type="evidence" value="ECO:0007669"/>
    <property type="project" value="TreeGrafter"/>
</dbReference>
<dbReference type="eggNOG" id="COG1234">
    <property type="taxonomic scope" value="Bacteria"/>
</dbReference>
<keyword evidence="3" id="KW-1185">Reference proteome</keyword>
<protein>
    <submittedName>
        <fullName evidence="2">Beta-lactamase domain-containing protein</fullName>
    </submittedName>
</protein>
<dbReference type="SMART" id="SM00849">
    <property type="entry name" value="Lactamase_B"/>
    <property type="match status" value="1"/>
</dbReference>
<dbReference type="GO" id="GO:1902660">
    <property type="term" value="P:negative regulation of glucose mediated signaling pathway"/>
    <property type="evidence" value="ECO:0007669"/>
    <property type="project" value="TreeGrafter"/>
</dbReference>
<dbReference type="AlphaFoldDB" id="A0A059KKA8"/>
<dbReference type="CDD" id="cd07735">
    <property type="entry name" value="class_II_PDE_MBL-fold"/>
    <property type="match status" value="1"/>
</dbReference>
<dbReference type="GO" id="GO:0004115">
    <property type="term" value="F:3',5'-cyclic-AMP phosphodiesterase activity"/>
    <property type="evidence" value="ECO:0007669"/>
    <property type="project" value="InterPro"/>
</dbReference>
<dbReference type="PANTHER" id="PTHR28283:SF1">
    <property type="entry name" value="3',5'-CYCLIC-NUCLEOTIDE PHOSPHODIESTERASE 1"/>
    <property type="match status" value="1"/>
</dbReference>
<gene>
    <name evidence="2" type="ORF">X805_25440</name>
</gene>
<evidence type="ECO:0000259" key="1">
    <source>
        <dbReference type="SMART" id="SM00849"/>
    </source>
</evidence>
<dbReference type="PATRIC" id="fig|1286631.3.peg.2491"/>
<dbReference type="PRINTS" id="PR00388">
    <property type="entry name" value="PDIESTERASE2"/>
</dbReference>
<reference evidence="2 3" key="1">
    <citation type="journal article" date="2014" name="FEMS Microbiol. Ecol.">
        <title>Sphaerotilus natans encrusted with nanoball-shaped Fe(III) oxide minerals formed by nitrate-reducing mixotrophic Fe(II) oxidation.</title>
        <authorList>
            <person name="Park S."/>
            <person name="Kim D.H."/>
            <person name="Lee J.H."/>
            <person name="Hur H.G."/>
        </authorList>
    </citation>
    <scope>NUCLEOTIDE SEQUENCE [LARGE SCALE GENOMIC DNA]</scope>
    <source>
        <strain evidence="2 3">DSM 6575</strain>
    </source>
</reference>
<dbReference type="GO" id="GO:0006198">
    <property type="term" value="P:cAMP catabolic process"/>
    <property type="evidence" value="ECO:0007669"/>
    <property type="project" value="InterPro"/>
</dbReference>
<dbReference type="Proteomes" id="UP000026714">
    <property type="component" value="Unassembled WGS sequence"/>
</dbReference>
<dbReference type="RefSeq" id="WP_037482532.1">
    <property type="nucleotide sequence ID" value="NZ_AZRA01000064.1"/>
</dbReference>
<evidence type="ECO:0000313" key="3">
    <source>
        <dbReference type="Proteomes" id="UP000026714"/>
    </source>
</evidence>
<evidence type="ECO:0000313" key="2">
    <source>
        <dbReference type="EMBL" id="KDB51902.1"/>
    </source>
</evidence>
<comment type="caution">
    <text evidence="2">The sequence shown here is derived from an EMBL/GenBank/DDBJ whole genome shotgun (WGS) entry which is preliminary data.</text>
</comment>
<dbReference type="InterPro" id="IPR001279">
    <property type="entry name" value="Metallo-B-lactamas"/>
</dbReference>
<dbReference type="SUPFAM" id="SSF56281">
    <property type="entry name" value="Metallo-hydrolase/oxidoreductase"/>
    <property type="match status" value="1"/>
</dbReference>
<feature type="domain" description="Metallo-beta-lactamase" evidence="1">
    <location>
        <begin position="17"/>
        <end position="207"/>
    </location>
</feature>
<sequence length="260" mass="28840">MNLRVLGCSGSIALDNRTTCFQLDERILVDAGTGVGDLTLDEMAGIDHILLSHSHLDHVLGIPLLADSVMQHRLSRPDFRPIQVHGLPETLEALRAHLFNNIIWPDFTRLPSRERPIIELVPFQIGERLELAGLTIEVLPAHHTVPACGFGVDTPSGWWIYTGDTGPNPALWERLRGRAIAQLVIETAFSDEERALAEISRHLSPSMLAEELEQLDLDCDTSIAITHVKPGEMAAVTGQLAELDIRVPVFALTRGERYRF</sequence>
<name>A0A059KKA8_9BURK</name>
<proteinExistence type="predicted"/>
<dbReference type="InterPro" id="IPR036866">
    <property type="entry name" value="RibonucZ/Hydroxyglut_hydro"/>
</dbReference>
<dbReference type="InterPro" id="IPR000396">
    <property type="entry name" value="Pdiesterase2"/>
</dbReference>
<accession>A0A059KKA8</accession>
<organism evidence="2 3">
    <name type="scientific">Sphaerotilus natans subsp. natans DSM 6575</name>
    <dbReference type="NCBI Taxonomy" id="1286631"/>
    <lineage>
        <taxon>Bacteria</taxon>
        <taxon>Pseudomonadati</taxon>
        <taxon>Pseudomonadota</taxon>
        <taxon>Betaproteobacteria</taxon>
        <taxon>Burkholderiales</taxon>
        <taxon>Sphaerotilaceae</taxon>
        <taxon>Sphaerotilus</taxon>
    </lineage>
</organism>